<keyword evidence="3" id="KW-1185">Reference proteome</keyword>
<evidence type="ECO:0000313" key="3">
    <source>
        <dbReference type="Proteomes" id="UP001153069"/>
    </source>
</evidence>
<evidence type="ECO:0000313" key="2">
    <source>
        <dbReference type="EMBL" id="CAB9497682.1"/>
    </source>
</evidence>
<feature type="chain" id="PRO_5040337463" evidence="1">
    <location>
        <begin position="18"/>
        <end position="313"/>
    </location>
</feature>
<reference evidence="2" key="1">
    <citation type="submission" date="2020-06" db="EMBL/GenBank/DDBJ databases">
        <authorList>
            <consortium name="Plant Systems Biology data submission"/>
        </authorList>
    </citation>
    <scope>NUCLEOTIDE SEQUENCE</scope>
    <source>
        <strain evidence="2">D6</strain>
    </source>
</reference>
<dbReference type="OrthoDB" id="44400at2759"/>
<protein>
    <submittedName>
        <fullName evidence="2">Uncharacterized protein</fullName>
    </submittedName>
</protein>
<name>A0A9N8H2S6_9STRA</name>
<dbReference type="AlphaFoldDB" id="A0A9N8H2S6"/>
<evidence type="ECO:0000256" key="1">
    <source>
        <dbReference type="SAM" id="SignalP"/>
    </source>
</evidence>
<keyword evidence="1" id="KW-0732">Signal</keyword>
<sequence>MRFTTVFSLLLIAPSAAYVPIAPINAAVRSPLFRSPAALKASVVAEPAVVHDVADNVSGKIQSVLEKADDLVLSRAMRFVNHAPVIATLAAMISKLGSTKFGLDIAPSSLSLQAPAGLGVPAWFGYCLPIMVVSQVAAVLRSALADNDELSQEDISALAVSNFALTRALTASTPANWMIAAVASGYYARNGHGSEDANIKNLSIQVASSVSTAAAVLGVTSQLPSVIPFLSGQEEATALLGLLAMLGLTTQDGNSKVKRVVNAAIVGGVLVSKVAGGALQLSMSNLLSKSIVVTAATAYVAAVAISRAQDALS</sequence>
<dbReference type="EMBL" id="CAICTM010000024">
    <property type="protein sequence ID" value="CAB9497682.1"/>
    <property type="molecule type" value="Genomic_DNA"/>
</dbReference>
<proteinExistence type="predicted"/>
<comment type="caution">
    <text evidence="2">The sequence shown here is derived from an EMBL/GenBank/DDBJ whole genome shotgun (WGS) entry which is preliminary data.</text>
</comment>
<organism evidence="2 3">
    <name type="scientific">Seminavis robusta</name>
    <dbReference type="NCBI Taxonomy" id="568900"/>
    <lineage>
        <taxon>Eukaryota</taxon>
        <taxon>Sar</taxon>
        <taxon>Stramenopiles</taxon>
        <taxon>Ochrophyta</taxon>
        <taxon>Bacillariophyta</taxon>
        <taxon>Bacillariophyceae</taxon>
        <taxon>Bacillariophycidae</taxon>
        <taxon>Naviculales</taxon>
        <taxon>Naviculaceae</taxon>
        <taxon>Seminavis</taxon>
    </lineage>
</organism>
<accession>A0A9N8H2S6</accession>
<feature type="signal peptide" evidence="1">
    <location>
        <begin position="1"/>
        <end position="17"/>
    </location>
</feature>
<dbReference type="Proteomes" id="UP001153069">
    <property type="component" value="Unassembled WGS sequence"/>
</dbReference>
<gene>
    <name evidence="2" type="ORF">SEMRO_24_G016260.1</name>
</gene>